<feature type="transmembrane region" description="Helical" evidence="1">
    <location>
        <begin position="127"/>
        <end position="153"/>
    </location>
</feature>
<dbReference type="Proteomes" id="UP000521075">
    <property type="component" value="Unassembled WGS sequence"/>
</dbReference>
<comment type="caution">
    <text evidence="2">The sequence shown here is derived from an EMBL/GenBank/DDBJ whole genome shotgun (WGS) entry which is preliminary data.</text>
</comment>
<feature type="transmembrane region" description="Helical" evidence="1">
    <location>
        <begin position="97"/>
        <end position="115"/>
    </location>
</feature>
<proteinExistence type="predicted"/>
<dbReference type="EMBL" id="JACCHJ010000001">
    <property type="protein sequence ID" value="NYK08368.1"/>
    <property type="molecule type" value="Genomic_DNA"/>
</dbReference>
<keyword evidence="1" id="KW-0812">Transmembrane</keyword>
<feature type="transmembrane region" description="Helical" evidence="1">
    <location>
        <begin position="160"/>
        <end position="179"/>
    </location>
</feature>
<organism evidence="2 3">
    <name type="scientific">Leifsonia naganoensis</name>
    <dbReference type="NCBI Taxonomy" id="150025"/>
    <lineage>
        <taxon>Bacteria</taxon>
        <taxon>Bacillati</taxon>
        <taxon>Actinomycetota</taxon>
        <taxon>Actinomycetes</taxon>
        <taxon>Micrococcales</taxon>
        <taxon>Microbacteriaceae</taxon>
        <taxon>Leifsonia</taxon>
    </lineage>
</organism>
<evidence type="ECO:0000313" key="2">
    <source>
        <dbReference type="EMBL" id="NYK08368.1"/>
    </source>
</evidence>
<keyword evidence="3" id="KW-1185">Reference proteome</keyword>
<evidence type="ECO:0000313" key="3">
    <source>
        <dbReference type="Proteomes" id="UP000521075"/>
    </source>
</evidence>
<dbReference type="InterPro" id="IPR009339">
    <property type="entry name" value="DUF998"/>
</dbReference>
<evidence type="ECO:0000256" key="1">
    <source>
        <dbReference type="SAM" id="Phobius"/>
    </source>
</evidence>
<gene>
    <name evidence="2" type="ORF">HNR14_000249</name>
</gene>
<feature type="transmembrane region" description="Helical" evidence="1">
    <location>
        <begin position="67"/>
        <end position="85"/>
    </location>
</feature>
<keyword evidence="1" id="KW-0472">Membrane</keyword>
<dbReference type="Pfam" id="PF06197">
    <property type="entry name" value="DUF998"/>
    <property type="match status" value="1"/>
</dbReference>
<feature type="transmembrane region" description="Helical" evidence="1">
    <location>
        <begin position="199"/>
        <end position="219"/>
    </location>
</feature>
<protein>
    <submittedName>
        <fullName evidence="2">Putative membrane protein</fullName>
    </submittedName>
</protein>
<sequence>MRPKLYSGILWLLAGVVYLSAEAITASAYPGYSYATNYISDLGVPGVGTFQGRFIDSPLNPVMNTAYVLHGVLFVAAALLAARSADVAAASPRLRRWFVGAAIVHGVGIALVGVFHGSQANADNGLIVLHILGAVMAIVGGNAAAILAGAAFLRSHTHRGFGMVSLALGIIGLVSLVMLEVDSSSATIDLLPDGVWERGSVYSILVWELVAGAATLIGLRRSRRSDREPEAAEVAA</sequence>
<keyword evidence="1" id="KW-1133">Transmembrane helix</keyword>
<accession>A0A853DJ53</accession>
<name>A0A853DJ53_9MICO</name>
<reference evidence="2 3" key="1">
    <citation type="submission" date="2020-07" db="EMBL/GenBank/DDBJ databases">
        <title>Sequencing the genomes of 1000 actinobacteria strains.</title>
        <authorList>
            <person name="Klenk H.-P."/>
        </authorList>
    </citation>
    <scope>NUCLEOTIDE SEQUENCE [LARGE SCALE GENOMIC DNA]</scope>
    <source>
        <strain evidence="2 3">DSM 15166</strain>
    </source>
</reference>
<dbReference type="RefSeq" id="WP_246311502.1">
    <property type="nucleotide sequence ID" value="NZ_BAAAHA010000002.1"/>
</dbReference>
<dbReference type="AlphaFoldDB" id="A0A853DJ53"/>